<dbReference type="EMBL" id="PXXU01000008">
    <property type="protein sequence ID" value="PSJ18173.1"/>
    <property type="molecule type" value="Genomic_DNA"/>
</dbReference>
<proteinExistence type="predicted"/>
<keyword evidence="1" id="KW-0472">Membrane</keyword>
<reference evidence="2 3" key="1">
    <citation type="submission" date="2018-03" db="EMBL/GenBank/DDBJ databases">
        <title>Draft genome of Nitrosomonas supralitoralis APG5.</title>
        <authorList>
            <person name="Urakawa H."/>
            <person name="Lopez J.V."/>
        </authorList>
    </citation>
    <scope>NUCLEOTIDE SEQUENCE [LARGE SCALE GENOMIC DNA]</scope>
    <source>
        <strain evidence="2 3">APG5</strain>
    </source>
</reference>
<dbReference type="PANTHER" id="PTHR34368:SF1">
    <property type="entry name" value="OS01G0962200 PROTEIN"/>
    <property type="match status" value="1"/>
</dbReference>
<organism evidence="2 3">
    <name type="scientific">Nitrosomonas supralitoralis</name>
    <dbReference type="NCBI Taxonomy" id="2116706"/>
    <lineage>
        <taxon>Bacteria</taxon>
        <taxon>Pseudomonadati</taxon>
        <taxon>Pseudomonadota</taxon>
        <taxon>Betaproteobacteria</taxon>
        <taxon>Nitrosomonadales</taxon>
        <taxon>Nitrosomonadaceae</taxon>
        <taxon>Nitrosomonas</taxon>
    </lineage>
</organism>
<name>A0A2P7NXI1_9PROT</name>
<feature type="transmembrane region" description="Helical" evidence="1">
    <location>
        <begin position="89"/>
        <end position="109"/>
    </location>
</feature>
<keyword evidence="1" id="KW-1133">Transmembrane helix</keyword>
<dbReference type="AlphaFoldDB" id="A0A2P7NXI1"/>
<feature type="transmembrane region" description="Helical" evidence="1">
    <location>
        <begin position="115"/>
        <end position="135"/>
    </location>
</feature>
<comment type="caution">
    <text evidence="2">The sequence shown here is derived from an EMBL/GenBank/DDBJ whole genome shotgun (WGS) entry which is preliminary data.</text>
</comment>
<sequence>MNMRRHLWLICGLSVVIFIIAMLLPSVPQPVEYHDFADQRSFLGIPNFNDVISNLAFLLSGGAGLMFLWRVQKTPTQTAFYNLKESLPYWVLFLSVTLVAFGSIYYHWAPDIDRLLWDRVPIVIAIAALLSATLIERISPVIGFKALPVLVVLAMMSVLYWYWTEQQGIGNLNFYIVMQYYSILLIVWICSRFQSRYSFGNDVHQVMVLYAVAKVAEFLDRPIFAWTDGWISGHTLKHLIAAYAAYRIVQILRKRFYFDGVVL</sequence>
<protein>
    <submittedName>
        <fullName evidence="2">Alkaline phytoceramidase</fullName>
    </submittedName>
</protein>
<dbReference type="Proteomes" id="UP000241912">
    <property type="component" value="Unassembled WGS sequence"/>
</dbReference>
<keyword evidence="1" id="KW-0812">Transmembrane</keyword>
<dbReference type="PANTHER" id="PTHR34368">
    <property type="entry name" value="OS01G0962200 PROTEIN"/>
    <property type="match status" value="1"/>
</dbReference>
<evidence type="ECO:0000313" key="2">
    <source>
        <dbReference type="EMBL" id="PSJ18173.1"/>
    </source>
</evidence>
<evidence type="ECO:0000313" key="3">
    <source>
        <dbReference type="Proteomes" id="UP000241912"/>
    </source>
</evidence>
<feature type="transmembrane region" description="Helical" evidence="1">
    <location>
        <begin position="7"/>
        <end position="27"/>
    </location>
</feature>
<feature type="transmembrane region" description="Helical" evidence="1">
    <location>
        <begin position="142"/>
        <end position="163"/>
    </location>
</feature>
<evidence type="ECO:0000256" key="1">
    <source>
        <dbReference type="SAM" id="Phobius"/>
    </source>
</evidence>
<keyword evidence="3" id="KW-1185">Reference proteome</keyword>
<gene>
    <name evidence="2" type="ORF">C7H79_03905</name>
</gene>
<dbReference type="OrthoDB" id="6088058at2"/>
<feature type="transmembrane region" description="Helical" evidence="1">
    <location>
        <begin position="51"/>
        <end position="69"/>
    </location>
</feature>
<feature type="transmembrane region" description="Helical" evidence="1">
    <location>
        <begin position="169"/>
        <end position="190"/>
    </location>
</feature>
<accession>A0A2P7NXI1</accession>